<feature type="region of interest" description="Disordered" evidence="1">
    <location>
        <begin position="60"/>
        <end position="109"/>
    </location>
</feature>
<dbReference type="OrthoDB" id="5154258at2759"/>
<gene>
    <name evidence="2" type="ORF">S40285_02567</name>
</gene>
<name>A0A084QVY1_STAC4</name>
<feature type="compositionally biased region" description="Basic and acidic residues" evidence="1">
    <location>
        <begin position="66"/>
        <end position="78"/>
    </location>
</feature>
<evidence type="ECO:0000256" key="1">
    <source>
        <dbReference type="SAM" id="MobiDB-lite"/>
    </source>
</evidence>
<reference evidence="2 3" key="1">
    <citation type="journal article" date="2014" name="BMC Genomics">
        <title>Comparative genome sequencing reveals chemotype-specific gene clusters in the toxigenic black mold Stachybotrys.</title>
        <authorList>
            <person name="Semeiks J."/>
            <person name="Borek D."/>
            <person name="Otwinowski Z."/>
            <person name="Grishin N.V."/>
        </authorList>
    </citation>
    <scope>NUCLEOTIDE SEQUENCE [LARGE SCALE GENOMIC DNA]</scope>
    <source>
        <strain evidence="2 3">IBT 40285</strain>
    </source>
</reference>
<sequence>MRSPSTSTRYHQKRLGRSLLLVDFGNRVATGDAVEDSDDNFLEEGFDQIFLDDVEDENISGSDNELQIHRESGDKSVMEDATYPSTNNKGDDSPSNLQSSPSLACKDDLPPLRPLEIPHASRSLMVYVEQVSYTISPNYNLDYLLIAMNTAGTMEKILFSPYHLLNIRNDAREKAPKVEKSLEIRQLGEIGQSVTHVYTVTSNGPVSGVLLPSTTSSFAPGGGDVRRMYAVELEVPMEKGNCGSAVIDAIIGHLYGHIVLGTPRTSLAYIISASDVFKDIRDRTGMEVSLSTQTHLWDTETISDEDVPAYFVDSSDRDFLESDISKSLPFLVPGPTI</sequence>
<protein>
    <submittedName>
        <fullName evidence="2">Uncharacterized protein</fullName>
    </submittedName>
</protein>
<dbReference type="AlphaFoldDB" id="A0A084QVY1"/>
<evidence type="ECO:0000313" key="3">
    <source>
        <dbReference type="Proteomes" id="UP000028524"/>
    </source>
</evidence>
<keyword evidence="3" id="KW-1185">Reference proteome</keyword>
<organism evidence="2 3">
    <name type="scientific">Stachybotrys chlorohalonatus (strain IBT 40285)</name>
    <dbReference type="NCBI Taxonomy" id="1283841"/>
    <lineage>
        <taxon>Eukaryota</taxon>
        <taxon>Fungi</taxon>
        <taxon>Dikarya</taxon>
        <taxon>Ascomycota</taxon>
        <taxon>Pezizomycotina</taxon>
        <taxon>Sordariomycetes</taxon>
        <taxon>Hypocreomycetidae</taxon>
        <taxon>Hypocreales</taxon>
        <taxon>Stachybotryaceae</taxon>
        <taxon>Stachybotrys</taxon>
    </lineage>
</organism>
<evidence type="ECO:0000313" key="2">
    <source>
        <dbReference type="EMBL" id="KFA68116.1"/>
    </source>
</evidence>
<feature type="compositionally biased region" description="Polar residues" evidence="1">
    <location>
        <begin position="83"/>
        <end position="102"/>
    </location>
</feature>
<dbReference type="STRING" id="1283841.A0A084QVY1"/>
<dbReference type="EMBL" id="KL660000">
    <property type="protein sequence ID" value="KFA68116.1"/>
    <property type="molecule type" value="Genomic_DNA"/>
</dbReference>
<proteinExistence type="predicted"/>
<dbReference type="InParanoid" id="A0A084QVY1"/>
<dbReference type="Proteomes" id="UP000028524">
    <property type="component" value="Unassembled WGS sequence"/>
</dbReference>
<feature type="non-terminal residue" evidence="2">
    <location>
        <position position="337"/>
    </location>
</feature>
<accession>A0A084QVY1</accession>
<dbReference type="HOGENOM" id="CLU_825295_0_0_1"/>